<organism evidence="1 2">
    <name type="scientific">Hypoxylon rubiginosum</name>
    <dbReference type="NCBI Taxonomy" id="110542"/>
    <lineage>
        <taxon>Eukaryota</taxon>
        <taxon>Fungi</taxon>
        <taxon>Dikarya</taxon>
        <taxon>Ascomycota</taxon>
        <taxon>Pezizomycotina</taxon>
        <taxon>Sordariomycetes</taxon>
        <taxon>Xylariomycetidae</taxon>
        <taxon>Xylariales</taxon>
        <taxon>Hypoxylaceae</taxon>
        <taxon>Hypoxylon</taxon>
    </lineage>
</organism>
<dbReference type="EMBL" id="MU393483">
    <property type="protein sequence ID" value="KAI4864645.1"/>
    <property type="molecule type" value="Genomic_DNA"/>
</dbReference>
<evidence type="ECO:0000313" key="1">
    <source>
        <dbReference type="EMBL" id="KAI4864645.1"/>
    </source>
</evidence>
<proteinExistence type="predicted"/>
<accession>A0ACB9Z0F8</accession>
<reference evidence="1 2" key="1">
    <citation type="journal article" date="2022" name="New Phytol.">
        <title>Ecological generalism drives hyperdiversity of secondary metabolite gene clusters in xylarialean endophytes.</title>
        <authorList>
            <person name="Franco M.E.E."/>
            <person name="Wisecaver J.H."/>
            <person name="Arnold A.E."/>
            <person name="Ju Y.M."/>
            <person name="Slot J.C."/>
            <person name="Ahrendt S."/>
            <person name="Moore L.P."/>
            <person name="Eastman K.E."/>
            <person name="Scott K."/>
            <person name="Konkel Z."/>
            <person name="Mondo S.J."/>
            <person name="Kuo A."/>
            <person name="Hayes R.D."/>
            <person name="Haridas S."/>
            <person name="Andreopoulos B."/>
            <person name="Riley R."/>
            <person name="LaButti K."/>
            <person name="Pangilinan J."/>
            <person name="Lipzen A."/>
            <person name="Amirebrahimi M."/>
            <person name="Yan J."/>
            <person name="Adam C."/>
            <person name="Keymanesh K."/>
            <person name="Ng V."/>
            <person name="Louie K."/>
            <person name="Northen T."/>
            <person name="Drula E."/>
            <person name="Henrissat B."/>
            <person name="Hsieh H.M."/>
            <person name="Youens-Clark K."/>
            <person name="Lutzoni F."/>
            <person name="Miadlikowska J."/>
            <person name="Eastwood D.C."/>
            <person name="Hamelin R.C."/>
            <person name="Grigoriev I.V."/>
            <person name="U'Ren J.M."/>
        </authorList>
    </citation>
    <scope>NUCLEOTIDE SEQUENCE [LARGE SCALE GENOMIC DNA]</scope>
    <source>
        <strain evidence="1 2">CBS 119005</strain>
    </source>
</reference>
<protein>
    <submittedName>
        <fullName evidence="1">Uncharacterized protein</fullName>
    </submittedName>
</protein>
<sequence>MSRKATIFLEAQQCAELLGKLAHEFDSDTSQEARSLSKRFGEWCDEVGAQVEGPQSLDDWLRDDSKVKKSILECLGSIEATLREPLGPRLYAQAEAENPALMSILYCAGLGKPLIHVEAMIDILVRAKVVIQYERAQNTKLSEEDLFLREHDKLFTQLFPGLAQTPRSRLIEASLQRRRLLKQTQDYHKKLNIAMKIPQTRTNYTAPDGTSSTKSHVPDPDLASTVGRTSSTFSASDILGDMPSRFRVPPLPEEVKEDCRVCIACLLPLPIPNEDVWKNHILQDLQPYICTFENCTCEPGKLYSSRESWFEHELYYHWRQWRPLNGPPKAINVLDGCLTTIETPRELQRYMPEIRRPKVHLPYTKKTKPVDMRAAMSSKIIHNAKAHCPFCQKEIYTSVGIEKHIGGHLEQIALMALPSTRDGEPDFGEKTISEDNVDVHQDLPEPGNFPEQEHAQSESDMKTEEGETVLSNAVRSVFVYRNRGIPMYRI</sequence>
<keyword evidence="2" id="KW-1185">Reference proteome</keyword>
<gene>
    <name evidence="1" type="ORF">F4820DRAFT_328666</name>
</gene>
<evidence type="ECO:0000313" key="2">
    <source>
        <dbReference type="Proteomes" id="UP001497700"/>
    </source>
</evidence>
<comment type="caution">
    <text evidence="1">The sequence shown here is derived from an EMBL/GenBank/DDBJ whole genome shotgun (WGS) entry which is preliminary data.</text>
</comment>
<name>A0ACB9Z0F8_9PEZI</name>
<dbReference type="Proteomes" id="UP001497700">
    <property type="component" value="Unassembled WGS sequence"/>
</dbReference>